<dbReference type="GO" id="GO:0005737">
    <property type="term" value="C:cytoplasm"/>
    <property type="evidence" value="ECO:0007669"/>
    <property type="project" value="TreeGrafter"/>
</dbReference>
<gene>
    <name evidence="3" type="ORF">PITCH_A930003</name>
</gene>
<dbReference type="InterPro" id="IPR050275">
    <property type="entry name" value="PGM_Phosphatase"/>
</dbReference>
<feature type="active site" description="Proton donor/acceptor" evidence="1">
    <location>
        <position position="81"/>
    </location>
</feature>
<dbReference type="PIRSF" id="PIRSF000709">
    <property type="entry name" value="6PFK_2-Ptase"/>
    <property type="match status" value="1"/>
</dbReference>
<organism evidence="3">
    <name type="scientific">uncultured Desulfobacterium sp</name>
    <dbReference type="NCBI Taxonomy" id="201089"/>
    <lineage>
        <taxon>Bacteria</taxon>
        <taxon>Pseudomonadati</taxon>
        <taxon>Thermodesulfobacteriota</taxon>
        <taxon>Desulfobacteria</taxon>
        <taxon>Desulfobacterales</taxon>
        <taxon>Desulfobacteriaceae</taxon>
        <taxon>Desulfobacterium</taxon>
        <taxon>environmental samples</taxon>
    </lineage>
</organism>
<dbReference type="AlphaFoldDB" id="A0A445N3Y6"/>
<dbReference type="PANTHER" id="PTHR48100:SF59">
    <property type="entry name" value="ADENOSYLCOBALAMIN_ALPHA-RIBAZOLE PHOSPHATASE"/>
    <property type="match status" value="1"/>
</dbReference>
<evidence type="ECO:0000313" key="3">
    <source>
        <dbReference type="EMBL" id="SPD76425.1"/>
    </source>
</evidence>
<dbReference type="GO" id="GO:0016791">
    <property type="term" value="F:phosphatase activity"/>
    <property type="evidence" value="ECO:0007669"/>
    <property type="project" value="TreeGrafter"/>
</dbReference>
<evidence type="ECO:0000256" key="2">
    <source>
        <dbReference type="PIRSR" id="PIRSR613078-2"/>
    </source>
</evidence>
<keyword evidence="3" id="KW-0378">Hydrolase</keyword>
<feature type="binding site" evidence="2">
    <location>
        <begin position="7"/>
        <end position="14"/>
    </location>
    <ligand>
        <name>substrate</name>
    </ligand>
</feature>
<dbReference type="SMART" id="SM00855">
    <property type="entry name" value="PGAM"/>
    <property type="match status" value="1"/>
</dbReference>
<protein>
    <submittedName>
        <fullName evidence="3">Putative Phosphoserine phosphatase 1</fullName>
        <ecNumber evidence="3">3.1.3.3</ecNumber>
    </submittedName>
</protein>
<sequence length="191" mass="21983">MIWHLMRHGEINSNINGTYAGWNDEGLTPNGKQQVKDASKELANRKIDAIFCSPQKRAVQTAEILSDALGVKYITRDSFRELKLGRWEGKSEELIRKLYVNEWDIWNTRPAELIVEGRETLGELMDRVLRGIREVKGAFRFVCPLIVTHVSVVRALILYSKKMDLNLYRTILVPNAKLFEVPDMLLEGRTL</sequence>
<dbReference type="SUPFAM" id="SSF53254">
    <property type="entry name" value="Phosphoglycerate mutase-like"/>
    <property type="match status" value="1"/>
</dbReference>
<dbReference type="Pfam" id="PF00300">
    <property type="entry name" value="His_Phos_1"/>
    <property type="match status" value="1"/>
</dbReference>
<dbReference type="InterPro" id="IPR001345">
    <property type="entry name" value="PG/BPGM_mutase_AS"/>
</dbReference>
<dbReference type="InterPro" id="IPR029033">
    <property type="entry name" value="His_PPase_superfam"/>
</dbReference>
<name>A0A445N3Y6_9BACT</name>
<dbReference type="PANTHER" id="PTHR48100">
    <property type="entry name" value="BROAD-SPECIFICITY PHOSPHATASE YOR283W-RELATED"/>
    <property type="match status" value="1"/>
</dbReference>
<proteinExistence type="predicted"/>
<feature type="active site" description="Tele-phosphohistidine intermediate" evidence="1">
    <location>
        <position position="8"/>
    </location>
</feature>
<reference evidence="3" key="1">
    <citation type="submission" date="2018-01" db="EMBL/GenBank/DDBJ databases">
        <authorList>
            <person name="Regsiter A."/>
            <person name="William W."/>
        </authorList>
    </citation>
    <scope>NUCLEOTIDE SEQUENCE</scope>
    <source>
        <strain evidence="3">TRIP AH-1</strain>
    </source>
</reference>
<dbReference type="EMBL" id="OJIN01000240">
    <property type="protein sequence ID" value="SPD76425.1"/>
    <property type="molecule type" value="Genomic_DNA"/>
</dbReference>
<feature type="binding site" evidence="2">
    <location>
        <position position="57"/>
    </location>
    <ligand>
        <name>substrate</name>
    </ligand>
</feature>
<dbReference type="Gene3D" id="3.40.50.1240">
    <property type="entry name" value="Phosphoglycerate mutase-like"/>
    <property type="match status" value="1"/>
</dbReference>
<dbReference type="PROSITE" id="PS00175">
    <property type="entry name" value="PG_MUTASE"/>
    <property type="match status" value="1"/>
</dbReference>
<dbReference type="EC" id="3.1.3.3" evidence="3"/>
<dbReference type="CDD" id="cd07067">
    <property type="entry name" value="HP_PGM_like"/>
    <property type="match status" value="1"/>
</dbReference>
<evidence type="ECO:0000256" key="1">
    <source>
        <dbReference type="PIRSR" id="PIRSR613078-1"/>
    </source>
</evidence>
<dbReference type="InterPro" id="IPR013078">
    <property type="entry name" value="His_Pase_superF_clade-1"/>
</dbReference>
<accession>A0A445N3Y6</accession>